<dbReference type="InParanoid" id="A0A084R254"/>
<dbReference type="PANTHER" id="PTHR12585:SF69">
    <property type="entry name" value="FI11703P"/>
    <property type="match status" value="1"/>
</dbReference>
<organism evidence="7 8">
    <name type="scientific">Stachybotrys chlorohalonatus (strain IBT 40285)</name>
    <dbReference type="NCBI Taxonomy" id="1283841"/>
    <lineage>
        <taxon>Eukaryota</taxon>
        <taxon>Fungi</taxon>
        <taxon>Dikarya</taxon>
        <taxon>Ascomycota</taxon>
        <taxon>Pezizomycotina</taxon>
        <taxon>Sordariomycetes</taxon>
        <taxon>Hypocreomycetidae</taxon>
        <taxon>Hypocreales</taxon>
        <taxon>Stachybotryaceae</taxon>
        <taxon>Stachybotrys</taxon>
    </lineage>
</organism>
<dbReference type="GO" id="GO:0005634">
    <property type="term" value="C:nucleus"/>
    <property type="evidence" value="ECO:0007669"/>
    <property type="project" value="UniProtKB-SubCell"/>
</dbReference>
<gene>
    <name evidence="7" type="ORF">S40285_09534</name>
</gene>
<accession>A0A084R254</accession>
<evidence type="ECO:0000256" key="1">
    <source>
        <dbReference type="ARBA" id="ARBA00004123"/>
    </source>
</evidence>
<feature type="region of interest" description="Disordered" evidence="4">
    <location>
        <begin position="276"/>
        <end position="298"/>
    </location>
</feature>
<evidence type="ECO:0000259" key="5">
    <source>
        <dbReference type="Pfam" id="PF04824"/>
    </source>
</evidence>
<feature type="domain" description="Rad21/Rec8-like protein N-terminal" evidence="6">
    <location>
        <begin position="1"/>
        <end position="94"/>
    </location>
</feature>
<dbReference type="OMA" id="WAKEGLW"/>
<evidence type="ECO:0000256" key="4">
    <source>
        <dbReference type="SAM" id="MobiDB-lite"/>
    </source>
</evidence>
<dbReference type="InterPro" id="IPR039781">
    <property type="entry name" value="Rad21/Rec8-like"/>
</dbReference>
<dbReference type="HOGENOM" id="CLU_015775_0_1_1"/>
<dbReference type="InterPro" id="IPR006910">
    <property type="entry name" value="Rad21_Rec8_N"/>
</dbReference>
<dbReference type="PANTHER" id="PTHR12585">
    <property type="entry name" value="SCC1 / RAD21 FAMILY MEMBER"/>
    <property type="match status" value="1"/>
</dbReference>
<name>A0A084R254_STAC4</name>
<dbReference type="GO" id="GO:0007064">
    <property type="term" value="P:mitotic sister chromatid cohesion"/>
    <property type="evidence" value="ECO:0007669"/>
    <property type="project" value="TreeGrafter"/>
</dbReference>
<dbReference type="Proteomes" id="UP000028524">
    <property type="component" value="Unassembled WGS sequence"/>
</dbReference>
<evidence type="ECO:0000259" key="6">
    <source>
        <dbReference type="Pfam" id="PF04825"/>
    </source>
</evidence>
<feature type="domain" description="Rad21/Rec8-like protein C-terminal eukaryotic" evidence="5">
    <location>
        <begin position="484"/>
        <end position="521"/>
    </location>
</feature>
<dbReference type="AlphaFoldDB" id="A0A084R254"/>
<dbReference type="Gene3D" id="1.10.10.580">
    <property type="entry name" value="Structural maintenance of chromosome 1. Chain E"/>
    <property type="match status" value="1"/>
</dbReference>
<dbReference type="Pfam" id="PF04825">
    <property type="entry name" value="Rad21_Rec8_N"/>
    <property type="match status" value="1"/>
</dbReference>
<comment type="similarity">
    <text evidence="2">Belongs to the rad21 family.</text>
</comment>
<protein>
    <recommendedName>
        <fullName evidence="9">Rad21/Rec8-like protein N-terminal domain-containing protein</fullName>
    </recommendedName>
</protein>
<sequence length="562" mass="63120">MFYSETLLQKSGPLAKIWLSANLERKPSKKHVLQSNIADSIAVIITPNQAPMALRLSSQLLLGVVRIYHRKTHYLLDDCDNTWVMMKKAFRPSVDHDILVSLQLPKREALMLPNEVTPYDGFELPLHPDVNWLLSQIEEVEIGQIDRKHRASLRDIYLPEEFSPSRYPGLHEEVLEPMEGLELELDFGIELGREAPAPRPIEQELVSELEAMPPERGSAEGEPSLELGLGETSIGGEEFEFHPADISRARVTESPLSEIDETLAREVEAEYTALHRPALQEPEEERAPMRRPEQRAKKRKIWIPDEEITLSSDQIREQQANRDSITKPTAFLPRDPLLAALMNMQKGGGFVSSIMMEGRSTAWAPELQGMLSLDSIQASRELKRRRSVGLPEVELDYRASKSPRLELGEEPDFSLRAEALGEETMVGEETMLEIPAFEDLTAPFASPTERPPISIATEHAVHILRNQFGPEPAASPGRRTTRSVVFQDLLPEHQATKAEASKMFFECLVLATKDVIGIEQRPGLGNHIRMWAKEGLWEAWAERDAGGETSYGIEPEPAALAP</sequence>
<dbReference type="OrthoDB" id="10071381at2759"/>
<dbReference type="FunFam" id="1.10.10.580:FF:000004">
    <property type="entry name" value="Double-strand-break repair protein rad21"/>
    <property type="match status" value="1"/>
</dbReference>
<dbReference type="InterPro" id="IPR036390">
    <property type="entry name" value="WH_DNA-bd_sf"/>
</dbReference>
<dbReference type="CDD" id="cd21788">
    <property type="entry name" value="Rad21_Rec8_M_SpRad21p-like"/>
    <property type="match status" value="1"/>
</dbReference>
<evidence type="ECO:0000256" key="2">
    <source>
        <dbReference type="ARBA" id="ARBA00009870"/>
    </source>
</evidence>
<dbReference type="GO" id="GO:1990414">
    <property type="term" value="P:replication-born double-strand break repair via sister chromatid exchange"/>
    <property type="evidence" value="ECO:0007669"/>
    <property type="project" value="TreeGrafter"/>
</dbReference>
<dbReference type="FunCoup" id="A0A084R254">
    <property type="interactions" value="163"/>
</dbReference>
<feature type="compositionally biased region" description="Basic and acidic residues" evidence="4">
    <location>
        <begin position="285"/>
        <end position="295"/>
    </location>
</feature>
<proteinExistence type="inferred from homology"/>
<dbReference type="EMBL" id="KL659228">
    <property type="protein sequence ID" value="KFA70289.1"/>
    <property type="molecule type" value="Genomic_DNA"/>
</dbReference>
<comment type="subcellular location">
    <subcellularLocation>
        <location evidence="1">Nucleus</location>
    </subcellularLocation>
</comment>
<evidence type="ECO:0000313" key="8">
    <source>
        <dbReference type="Proteomes" id="UP000028524"/>
    </source>
</evidence>
<reference evidence="7 8" key="1">
    <citation type="journal article" date="2014" name="BMC Genomics">
        <title>Comparative genome sequencing reveals chemotype-specific gene clusters in the toxigenic black mold Stachybotrys.</title>
        <authorList>
            <person name="Semeiks J."/>
            <person name="Borek D."/>
            <person name="Otwinowski Z."/>
            <person name="Grishin N.V."/>
        </authorList>
    </citation>
    <scope>NUCLEOTIDE SEQUENCE [LARGE SCALE GENOMIC DNA]</scope>
    <source>
        <strain evidence="7 8">IBT 40285</strain>
    </source>
</reference>
<dbReference type="Pfam" id="PF04824">
    <property type="entry name" value="Rad21_Rec8"/>
    <property type="match status" value="1"/>
</dbReference>
<dbReference type="InterPro" id="IPR023093">
    <property type="entry name" value="ScpA-like_C"/>
</dbReference>
<evidence type="ECO:0008006" key="9">
    <source>
        <dbReference type="Google" id="ProtNLM"/>
    </source>
</evidence>
<dbReference type="GO" id="GO:0003682">
    <property type="term" value="F:chromatin binding"/>
    <property type="evidence" value="ECO:0007669"/>
    <property type="project" value="TreeGrafter"/>
</dbReference>
<dbReference type="STRING" id="1283841.A0A084R254"/>
<dbReference type="GO" id="GO:0030892">
    <property type="term" value="C:mitotic cohesin complex"/>
    <property type="evidence" value="ECO:0007669"/>
    <property type="project" value="TreeGrafter"/>
</dbReference>
<dbReference type="SUPFAM" id="SSF46785">
    <property type="entry name" value="Winged helix' DNA-binding domain"/>
    <property type="match status" value="1"/>
</dbReference>
<keyword evidence="3" id="KW-0539">Nucleus</keyword>
<evidence type="ECO:0000256" key="3">
    <source>
        <dbReference type="ARBA" id="ARBA00023242"/>
    </source>
</evidence>
<evidence type="ECO:0000313" key="7">
    <source>
        <dbReference type="EMBL" id="KFA70289.1"/>
    </source>
</evidence>
<dbReference type="InterPro" id="IPR006909">
    <property type="entry name" value="Rad21/Rec8_C_eu"/>
</dbReference>
<keyword evidence="8" id="KW-1185">Reference proteome</keyword>